<feature type="domain" description="Aminotransferase class V" evidence="13">
    <location>
        <begin position="5"/>
        <end position="350"/>
    </location>
</feature>
<comment type="similarity">
    <text evidence="2 11">Belongs to the class-V pyridoxal-phosphate-dependent aminotransferase family. SerC subfamily.</text>
</comment>
<proteinExistence type="inferred from homology"/>
<evidence type="ECO:0000313" key="15">
    <source>
        <dbReference type="Proteomes" id="UP001209681"/>
    </source>
</evidence>
<keyword evidence="6 11" id="KW-0663">Pyridoxal phosphate</keyword>
<evidence type="ECO:0000313" key="14">
    <source>
        <dbReference type="EMBL" id="MCW7753862.1"/>
    </source>
</evidence>
<feature type="binding site" evidence="11">
    <location>
        <position position="172"/>
    </location>
    <ligand>
        <name>pyridoxal 5'-phosphate</name>
        <dbReference type="ChEBI" id="CHEBI:597326"/>
    </ligand>
</feature>
<dbReference type="NCBIfam" id="NF003764">
    <property type="entry name" value="PRK05355.1"/>
    <property type="match status" value="1"/>
</dbReference>
<comment type="subcellular location">
    <subcellularLocation>
        <location evidence="11">Cytoplasm</location>
    </subcellularLocation>
</comment>
<evidence type="ECO:0000256" key="8">
    <source>
        <dbReference type="ARBA" id="ARBA00023299"/>
    </source>
</evidence>
<dbReference type="PANTHER" id="PTHR43247:SF1">
    <property type="entry name" value="PHOSPHOSERINE AMINOTRANSFERASE"/>
    <property type="match status" value="1"/>
</dbReference>
<keyword evidence="5 11" id="KW-0808">Transferase</keyword>
<dbReference type="InterPro" id="IPR022278">
    <property type="entry name" value="Pser_aminoTfrase"/>
</dbReference>
<keyword evidence="4 11" id="KW-0028">Amino-acid biosynthesis</keyword>
<sequence>MTERIHNFNPGPAALPLSVLEKVQAEMLNFRDSGMSILEISHRSDLFGEVLASARNRARRLFNLPDNYRVLFIQGGASLQFAMAPMNFLGTGDRADYINTGTWATKAFEQATLLGKNVRYAASSEDQSFSCIPTKADIDTGARYVHITSNNTIRGTQWRTYPDTGGIPLVCDMCSDMLSRPVPVEKFGLIYAGAQKNLGPAGLTLVIIREDMLLWNPDAVMPTLMRYKTYSDHYSMYNTPPCFGIYVAEKVMAWLEEDIGGLEAMASLNAAKAERLYGALDATDFYQGTAAEADRSLMNVTFRLRHRDLEAIFIKEALAAGLGGLKGHKSVGGCRASLYNATGMDAVESLVAFMKNFEKRMG</sequence>
<comment type="caution">
    <text evidence="11">Lacks conserved residue(s) required for the propagation of feature annotation.</text>
</comment>
<feature type="binding site" evidence="11">
    <location>
        <position position="195"/>
    </location>
    <ligand>
        <name>pyridoxal 5'-phosphate</name>
        <dbReference type="ChEBI" id="CHEBI:597326"/>
    </ligand>
</feature>
<keyword evidence="15" id="KW-1185">Reference proteome</keyword>
<keyword evidence="7 11" id="KW-0664">Pyridoxine biosynthesis</keyword>
<dbReference type="Gene3D" id="3.40.640.10">
    <property type="entry name" value="Type I PLP-dependent aspartate aminotransferase-like (Major domain)"/>
    <property type="match status" value="1"/>
</dbReference>
<comment type="pathway">
    <text evidence="1 11 12">Amino-acid biosynthesis; L-serine biosynthesis; L-serine from 3-phospho-D-glycerate: step 2/3.</text>
</comment>
<evidence type="ECO:0000256" key="3">
    <source>
        <dbReference type="ARBA" id="ARBA00022576"/>
    </source>
</evidence>
<comment type="catalytic activity">
    <reaction evidence="9 11">
        <text>4-(phosphooxy)-L-threonine + 2-oxoglutarate = (R)-3-hydroxy-2-oxo-4-phosphooxybutanoate + L-glutamate</text>
        <dbReference type="Rhea" id="RHEA:16573"/>
        <dbReference type="ChEBI" id="CHEBI:16810"/>
        <dbReference type="ChEBI" id="CHEBI:29985"/>
        <dbReference type="ChEBI" id="CHEBI:58452"/>
        <dbReference type="ChEBI" id="CHEBI:58538"/>
        <dbReference type="EC" id="2.6.1.52"/>
    </reaction>
</comment>
<evidence type="ECO:0000256" key="5">
    <source>
        <dbReference type="ARBA" id="ARBA00022679"/>
    </source>
</evidence>
<dbReference type="PROSITE" id="PS00595">
    <property type="entry name" value="AA_TRANSFER_CLASS_5"/>
    <property type="match status" value="1"/>
</dbReference>
<keyword evidence="3 11" id="KW-0032">Aminotransferase</keyword>
<evidence type="ECO:0000256" key="11">
    <source>
        <dbReference type="HAMAP-Rule" id="MF_00160"/>
    </source>
</evidence>
<dbReference type="PANTHER" id="PTHR43247">
    <property type="entry name" value="PHOSPHOSERINE AMINOTRANSFERASE"/>
    <property type="match status" value="1"/>
</dbReference>
<reference evidence="14 15" key="1">
    <citation type="submission" date="2022-11" db="EMBL/GenBank/DDBJ databases">
        <title>Desulfobotulus tamanensis H1 sp. nov. - anaerobic, alkaliphilic, sulphate reducing bacterium isolated from terrestrial mud volcano.</title>
        <authorList>
            <person name="Frolova A."/>
            <person name="Merkel A.Y."/>
            <person name="Slobodkin A.I."/>
        </authorList>
    </citation>
    <scope>NUCLEOTIDE SEQUENCE [LARGE SCALE GENOMIC DNA]</scope>
    <source>
        <strain evidence="14 15">H1</strain>
    </source>
</reference>
<organism evidence="14 15">
    <name type="scientific">Desulfobotulus pelophilus</name>
    <dbReference type="NCBI Taxonomy" id="2823377"/>
    <lineage>
        <taxon>Bacteria</taxon>
        <taxon>Pseudomonadati</taxon>
        <taxon>Thermodesulfobacteriota</taxon>
        <taxon>Desulfobacteria</taxon>
        <taxon>Desulfobacterales</taxon>
        <taxon>Desulfobacteraceae</taxon>
        <taxon>Desulfobotulus</taxon>
    </lineage>
</organism>
<keyword evidence="11" id="KW-0963">Cytoplasm</keyword>
<dbReference type="InterPro" id="IPR020578">
    <property type="entry name" value="Aminotrans_V_PyrdxlP_BS"/>
</dbReference>
<evidence type="ECO:0000256" key="10">
    <source>
        <dbReference type="ARBA" id="ARBA00049007"/>
    </source>
</evidence>
<comment type="pathway">
    <text evidence="11">Cofactor biosynthesis; pyridoxine 5'-phosphate biosynthesis; pyridoxine 5'-phosphate from D-erythrose 4-phosphate: step 3/5.</text>
</comment>
<feature type="modified residue" description="N6-(pyridoxal phosphate)lysine" evidence="11">
    <location>
        <position position="196"/>
    </location>
</feature>
<evidence type="ECO:0000256" key="2">
    <source>
        <dbReference type="ARBA" id="ARBA00006904"/>
    </source>
</evidence>
<dbReference type="RefSeq" id="WP_265424731.1">
    <property type="nucleotide sequence ID" value="NZ_JAPFPW010000007.1"/>
</dbReference>
<dbReference type="Proteomes" id="UP001209681">
    <property type="component" value="Unassembled WGS sequence"/>
</dbReference>
<dbReference type="InterPro" id="IPR015424">
    <property type="entry name" value="PyrdxlP-dep_Trfase"/>
</dbReference>
<evidence type="ECO:0000256" key="1">
    <source>
        <dbReference type="ARBA" id="ARBA00005099"/>
    </source>
</evidence>
<dbReference type="InterPro" id="IPR000192">
    <property type="entry name" value="Aminotrans_V_dom"/>
</dbReference>
<protein>
    <recommendedName>
        <fullName evidence="11">Phosphoserine aminotransferase</fullName>
        <ecNumber evidence="11">2.6.1.52</ecNumber>
    </recommendedName>
    <alternativeName>
        <fullName evidence="11">Phosphohydroxythreonine aminotransferase</fullName>
        <shortName evidence="11">PSAT</shortName>
    </alternativeName>
</protein>
<dbReference type="NCBIfam" id="TIGR01364">
    <property type="entry name" value="serC_1"/>
    <property type="match status" value="1"/>
</dbReference>
<feature type="binding site" evidence="11">
    <location>
        <begin position="238"/>
        <end position="239"/>
    </location>
    <ligand>
        <name>pyridoxal 5'-phosphate</name>
        <dbReference type="ChEBI" id="CHEBI:597326"/>
    </ligand>
</feature>
<evidence type="ECO:0000256" key="6">
    <source>
        <dbReference type="ARBA" id="ARBA00022898"/>
    </source>
</evidence>
<feature type="binding site" evidence="11">
    <location>
        <position position="152"/>
    </location>
    <ligand>
        <name>pyridoxal 5'-phosphate</name>
        <dbReference type="ChEBI" id="CHEBI:597326"/>
    </ligand>
</feature>
<evidence type="ECO:0000256" key="12">
    <source>
        <dbReference type="RuleBase" id="RU004505"/>
    </source>
</evidence>
<keyword evidence="8 11" id="KW-0718">Serine biosynthesis</keyword>
<dbReference type="EMBL" id="JAPFPW010000007">
    <property type="protein sequence ID" value="MCW7753862.1"/>
    <property type="molecule type" value="Genomic_DNA"/>
</dbReference>
<comment type="subunit">
    <text evidence="11">Homodimer.</text>
</comment>
<comment type="catalytic activity">
    <reaction evidence="10 11 12">
        <text>O-phospho-L-serine + 2-oxoglutarate = 3-phosphooxypyruvate + L-glutamate</text>
        <dbReference type="Rhea" id="RHEA:14329"/>
        <dbReference type="ChEBI" id="CHEBI:16810"/>
        <dbReference type="ChEBI" id="CHEBI:18110"/>
        <dbReference type="ChEBI" id="CHEBI:29985"/>
        <dbReference type="ChEBI" id="CHEBI:57524"/>
        <dbReference type="EC" id="2.6.1.52"/>
    </reaction>
</comment>
<dbReference type="InterPro" id="IPR015421">
    <property type="entry name" value="PyrdxlP-dep_Trfase_major"/>
</dbReference>
<evidence type="ECO:0000259" key="13">
    <source>
        <dbReference type="Pfam" id="PF00266"/>
    </source>
</evidence>
<dbReference type="Gene3D" id="3.90.1150.10">
    <property type="entry name" value="Aspartate Aminotransferase, domain 1"/>
    <property type="match status" value="1"/>
</dbReference>
<comment type="caution">
    <text evidence="14">The sequence shown here is derived from an EMBL/GenBank/DDBJ whole genome shotgun (WGS) entry which is preliminary data.</text>
</comment>
<evidence type="ECO:0000256" key="7">
    <source>
        <dbReference type="ARBA" id="ARBA00023096"/>
    </source>
</evidence>
<evidence type="ECO:0000256" key="4">
    <source>
        <dbReference type="ARBA" id="ARBA00022605"/>
    </source>
</evidence>
<feature type="binding site" evidence="11">
    <location>
        <position position="103"/>
    </location>
    <ligand>
        <name>pyridoxal 5'-phosphate</name>
        <dbReference type="ChEBI" id="CHEBI:597326"/>
    </ligand>
</feature>
<name>A0ABT3N8T3_9BACT</name>
<comment type="function">
    <text evidence="11">Catalyzes the reversible conversion of 3-phosphohydroxypyruvate to phosphoserine and of 3-hydroxy-2-oxo-4-phosphonooxybutanoate to phosphohydroxythreonine.</text>
</comment>
<dbReference type="EC" id="2.6.1.52" evidence="11"/>
<accession>A0ABT3N8T3</accession>
<feature type="binding site" evidence="11">
    <location>
        <position position="43"/>
    </location>
    <ligand>
        <name>L-glutamate</name>
        <dbReference type="ChEBI" id="CHEBI:29985"/>
    </ligand>
</feature>
<evidence type="ECO:0000256" key="9">
    <source>
        <dbReference type="ARBA" id="ARBA00047630"/>
    </source>
</evidence>
<feature type="binding site" evidence="11">
    <location>
        <begin position="77"/>
        <end position="78"/>
    </location>
    <ligand>
        <name>pyridoxal 5'-phosphate</name>
        <dbReference type="ChEBI" id="CHEBI:597326"/>
    </ligand>
</feature>
<dbReference type="Pfam" id="PF00266">
    <property type="entry name" value="Aminotran_5"/>
    <property type="match status" value="1"/>
</dbReference>
<dbReference type="GO" id="GO:0004648">
    <property type="term" value="F:O-phospho-L-serine:2-oxoglutarate aminotransferase activity"/>
    <property type="evidence" value="ECO:0007669"/>
    <property type="project" value="UniProtKB-EC"/>
</dbReference>
<dbReference type="InterPro" id="IPR015422">
    <property type="entry name" value="PyrdxlP-dep_Trfase_small"/>
</dbReference>
<dbReference type="HAMAP" id="MF_00160">
    <property type="entry name" value="SerC_aminotrans_5"/>
    <property type="match status" value="1"/>
</dbReference>
<dbReference type="SUPFAM" id="SSF53383">
    <property type="entry name" value="PLP-dependent transferases"/>
    <property type="match status" value="1"/>
</dbReference>
<dbReference type="PIRSF" id="PIRSF000525">
    <property type="entry name" value="SerC"/>
    <property type="match status" value="1"/>
</dbReference>
<comment type="cofactor">
    <cofactor evidence="11">
        <name>pyridoxal 5'-phosphate</name>
        <dbReference type="ChEBI" id="CHEBI:597326"/>
    </cofactor>
    <text evidence="11">Binds 1 pyridoxal phosphate per subunit.</text>
</comment>
<gene>
    <name evidence="11 14" type="primary">serC</name>
    <name evidence="14" type="ORF">OOT00_07685</name>
</gene>